<dbReference type="PIRSF" id="PIRSF000151">
    <property type="entry name" value="GPR"/>
    <property type="match status" value="1"/>
</dbReference>
<dbReference type="Proteomes" id="UP001317742">
    <property type="component" value="Chromosome"/>
</dbReference>
<name>A0ABM8B5M4_9BACT</name>
<dbReference type="InterPro" id="IPR016163">
    <property type="entry name" value="Ald_DH_C"/>
</dbReference>
<dbReference type="SUPFAM" id="SSF53720">
    <property type="entry name" value="ALDH-like"/>
    <property type="match status" value="1"/>
</dbReference>
<accession>A0ABM8B5M4</accession>
<evidence type="ECO:0000256" key="3">
    <source>
        <dbReference type="ARBA" id="ARBA00022650"/>
    </source>
</evidence>
<dbReference type="HAMAP" id="MF_00412">
    <property type="entry name" value="ProA"/>
    <property type="match status" value="1"/>
</dbReference>
<reference evidence="9 10" key="1">
    <citation type="submission" date="2022-08" db="EMBL/GenBank/DDBJ databases">
        <title>Genome Sequence of the sulphate-reducing bacterium, Pseudodesulfovibrio sp. SYK.</title>
        <authorList>
            <person name="Kondo R."/>
            <person name="Kataoka T."/>
        </authorList>
    </citation>
    <scope>NUCLEOTIDE SEQUENCE [LARGE SCALE GENOMIC DNA]</scope>
    <source>
        <strain evidence="9 10">SYK</strain>
    </source>
</reference>
<evidence type="ECO:0000313" key="9">
    <source>
        <dbReference type="EMBL" id="BDQ38942.1"/>
    </source>
</evidence>
<sequence>MDIREQMVEMGKRAKAASRGLANASGKAKQDALLILADLLQSETEAIAVANKKDLDAAVERGLDKARVQRLTINEKVLNSMIQGCREVAAMADPVGEIESMTKRPNGMLVGRMRVPLGVVAMIYESRPNATVDAGILCLKAGNAVILRGGSEAFHSNKFLADLMHIALEQAGLPQDAVQVPPTTDREAVAEMLKLDEYIDVVIPRGGEGLIRAVTSQATMPVLKHYKGVCQMFADASCDINKAVPIIENSKMQYPSGCNALECLLVHKDVADVLLPKVAQAIGSKGVKFKACEKSLPLLGEFAESAVGDDWGFEFLDLILAVKVVDDLDEAMDYIAEYGSNHTESILSENYEHCMRFIREVDASLVVANASTRFNDGGQLGLGAEIGISTSKLHAYGPMGIKELTSAKFVLMGEGQIRE</sequence>
<comment type="subcellular location">
    <subcellularLocation>
        <location evidence="7">Cytoplasm</location>
    </subcellularLocation>
</comment>
<comment type="pathway">
    <text evidence="1 7">Amino-acid biosynthesis; L-proline biosynthesis; L-glutamate 5-semialdehyde from L-glutamate: step 2/2.</text>
</comment>
<evidence type="ECO:0000256" key="5">
    <source>
        <dbReference type="ARBA" id="ARBA00023002"/>
    </source>
</evidence>
<dbReference type="InterPro" id="IPR016161">
    <property type="entry name" value="Ald_DH/histidinol_DH"/>
</dbReference>
<dbReference type="NCBIfam" id="NF001221">
    <property type="entry name" value="PRK00197.1"/>
    <property type="match status" value="1"/>
</dbReference>
<evidence type="ECO:0000256" key="1">
    <source>
        <dbReference type="ARBA" id="ARBA00004985"/>
    </source>
</evidence>
<dbReference type="InterPro" id="IPR000965">
    <property type="entry name" value="GPR_dom"/>
</dbReference>
<evidence type="ECO:0000256" key="4">
    <source>
        <dbReference type="ARBA" id="ARBA00022857"/>
    </source>
</evidence>
<evidence type="ECO:0000256" key="7">
    <source>
        <dbReference type="HAMAP-Rule" id="MF_00412"/>
    </source>
</evidence>
<keyword evidence="2 7" id="KW-0028">Amino-acid biosynthesis</keyword>
<feature type="domain" description="Aldehyde dehydrogenase" evidence="8">
    <location>
        <begin position="5"/>
        <end position="282"/>
    </location>
</feature>
<dbReference type="CDD" id="cd07079">
    <property type="entry name" value="ALDH_F18-19_ProA-GPR"/>
    <property type="match status" value="1"/>
</dbReference>
<dbReference type="InterPro" id="IPR015590">
    <property type="entry name" value="Aldehyde_DH_dom"/>
</dbReference>
<keyword evidence="4 7" id="KW-0521">NADP</keyword>
<dbReference type="RefSeq" id="WP_281761427.1">
    <property type="nucleotide sequence ID" value="NZ_AP026709.1"/>
</dbReference>
<dbReference type="PANTHER" id="PTHR11063:SF8">
    <property type="entry name" value="DELTA-1-PYRROLINE-5-CARBOXYLATE SYNTHASE"/>
    <property type="match status" value="1"/>
</dbReference>
<dbReference type="PROSITE" id="PS01223">
    <property type="entry name" value="PROA"/>
    <property type="match status" value="1"/>
</dbReference>
<dbReference type="EMBL" id="AP026709">
    <property type="protein sequence ID" value="BDQ38942.1"/>
    <property type="molecule type" value="Genomic_DNA"/>
</dbReference>
<keyword evidence="10" id="KW-1185">Reference proteome</keyword>
<evidence type="ECO:0000313" key="10">
    <source>
        <dbReference type="Proteomes" id="UP001317742"/>
    </source>
</evidence>
<proteinExistence type="inferred from homology"/>
<evidence type="ECO:0000256" key="6">
    <source>
        <dbReference type="ARBA" id="ARBA00049024"/>
    </source>
</evidence>
<gene>
    <name evidence="7 9" type="primary">proA</name>
    <name evidence="9" type="ORF">SYK_33020</name>
</gene>
<dbReference type="InterPro" id="IPR016162">
    <property type="entry name" value="Ald_DH_N"/>
</dbReference>
<dbReference type="InterPro" id="IPR020593">
    <property type="entry name" value="G-glutamylP_reductase_CS"/>
</dbReference>
<evidence type="ECO:0000259" key="8">
    <source>
        <dbReference type="Pfam" id="PF00171"/>
    </source>
</evidence>
<dbReference type="NCBIfam" id="TIGR00407">
    <property type="entry name" value="proA"/>
    <property type="match status" value="1"/>
</dbReference>
<evidence type="ECO:0000256" key="2">
    <source>
        <dbReference type="ARBA" id="ARBA00022605"/>
    </source>
</evidence>
<dbReference type="EC" id="1.2.1.41" evidence="7"/>
<organism evidence="9 10">
    <name type="scientific">Pseudodesulfovibrio nedwellii</name>
    <dbReference type="NCBI Taxonomy" id="2973072"/>
    <lineage>
        <taxon>Bacteria</taxon>
        <taxon>Pseudomonadati</taxon>
        <taxon>Thermodesulfobacteriota</taxon>
        <taxon>Desulfovibrionia</taxon>
        <taxon>Desulfovibrionales</taxon>
        <taxon>Desulfovibrionaceae</taxon>
    </lineage>
</organism>
<keyword evidence="7" id="KW-0963">Cytoplasm</keyword>
<comment type="similarity">
    <text evidence="7">Belongs to the gamma-glutamyl phosphate reductase family.</text>
</comment>
<protein>
    <recommendedName>
        <fullName evidence="7">Gamma-glutamyl phosphate reductase</fullName>
        <shortName evidence="7">GPR</shortName>
        <ecNumber evidence="7">1.2.1.41</ecNumber>
    </recommendedName>
    <alternativeName>
        <fullName evidence="7">Glutamate-5-semialdehyde dehydrogenase</fullName>
    </alternativeName>
    <alternativeName>
        <fullName evidence="7">Glutamyl-gamma-semialdehyde dehydrogenase</fullName>
        <shortName evidence="7">GSA dehydrogenase</shortName>
    </alternativeName>
</protein>
<keyword evidence="3 7" id="KW-0641">Proline biosynthesis</keyword>
<dbReference type="PANTHER" id="PTHR11063">
    <property type="entry name" value="GLUTAMATE SEMIALDEHYDE DEHYDROGENASE"/>
    <property type="match status" value="1"/>
</dbReference>
<comment type="function">
    <text evidence="7">Catalyzes the NADPH-dependent reduction of L-glutamate 5-phosphate into L-glutamate 5-semialdehyde and phosphate. The product spontaneously undergoes cyclization to form 1-pyrroline-5-carboxylate.</text>
</comment>
<keyword evidence="5 7" id="KW-0560">Oxidoreductase</keyword>
<dbReference type="Gene3D" id="3.40.309.10">
    <property type="entry name" value="Aldehyde Dehydrogenase, Chain A, domain 2"/>
    <property type="match status" value="1"/>
</dbReference>
<comment type="catalytic activity">
    <reaction evidence="6 7">
        <text>L-glutamate 5-semialdehyde + phosphate + NADP(+) = L-glutamyl 5-phosphate + NADPH + H(+)</text>
        <dbReference type="Rhea" id="RHEA:19541"/>
        <dbReference type="ChEBI" id="CHEBI:15378"/>
        <dbReference type="ChEBI" id="CHEBI:43474"/>
        <dbReference type="ChEBI" id="CHEBI:57783"/>
        <dbReference type="ChEBI" id="CHEBI:58066"/>
        <dbReference type="ChEBI" id="CHEBI:58274"/>
        <dbReference type="ChEBI" id="CHEBI:58349"/>
        <dbReference type="EC" id="1.2.1.41"/>
    </reaction>
</comment>
<dbReference type="Gene3D" id="3.40.605.10">
    <property type="entry name" value="Aldehyde Dehydrogenase, Chain A, domain 1"/>
    <property type="match status" value="1"/>
</dbReference>
<dbReference type="InterPro" id="IPR012134">
    <property type="entry name" value="Glu-5-SA_DH"/>
</dbReference>
<dbReference type="Pfam" id="PF00171">
    <property type="entry name" value="Aldedh"/>
    <property type="match status" value="1"/>
</dbReference>